<dbReference type="InterPro" id="IPR039379">
    <property type="entry name" value="Protoglobin_sensor_dom"/>
</dbReference>
<gene>
    <name evidence="5" type="ORF">J2S02_003045</name>
</gene>
<comment type="similarity">
    <text evidence="2">Belongs to the methyl-accepting chemotaxis (MCP) protein family.</text>
</comment>
<name>A0ABT9Z5Y6_9BACI</name>
<dbReference type="InterPro" id="IPR004089">
    <property type="entry name" value="MCPsignal_dom"/>
</dbReference>
<dbReference type="InterPro" id="IPR004090">
    <property type="entry name" value="Chemotax_Me-accpt_rcpt"/>
</dbReference>
<dbReference type="Pfam" id="PF00015">
    <property type="entry name" value="MCPsignal"/>
    <property type="match status" value="1"/>
</dbReference>
<dbReference type="InterPro" id="IPR012292">
    <property type="entry name" value="Globin/Proto"/>
</dbReference>
<dbReference type="PRINTS" id="PR00260">
    <property type="entry name" value="CHEMTRNSDUCR"/>
</dbReference>
<dbReference type="Proteomes" id="UP001232245">
    <property type="component" value="Unassembled WGS sequence"/>
</dbReference>
<feature type="domain" description="Methyl-accepting transducer" evidence="4">
    <location>
        <begin position="205"/>
        <end position="432"/>
    </location>
</feature>
<accession>A0ABT9Z5Y6</accession>
<dbReference type="RefSeq" id="WP_174879506.1">
    <property type="nucleotide sequence ID" value="NZ_CADEPK010000029.1"/>
</dbReference>
<evidence type="ECO:0000313" key="6">
    <source>
        <dbReference type="Proteomes" id="UP001232245"/>
    </source>
</evidence>
<dbReference type="Pfam" id="PF11563">
    <property type="entry name" value="Protoglobin"/>
    <property type="match status" value="1"/>
</dbReference>
<dbReference type="SMART" id="SM00283">
    <property type="entry name" value="MA"/>
    <property type="match status" value="1"/>
</dbReference>
<organism evidence="5 6">
    <name type="scientific">Metabacillus niabensis</name>
    <dbReference type="NCBI Taxonomy" id="324854"/>
    <lineage>
        <taxon>Bacteria</taxon>
        <taxon>Bacillati</taxon>
        <taxon>Bacillota</taxon>
        <taxon>Bacilli</taxon>
        <taxon>Bacillales</taxon>
        <taxon>Bacillaceae</taxon>
        <taxon>Metabacillus</taxon>
    </lineage>
</organism>
<keyword evidence="6" id="KW-1185">Reference proteome</keyword>
<dbReference type="SUPFAM" id="SSF58104">
    <property type="entry name" value="Methyl-accepting chemotaxis protein (MCP) signaling domain"/>
    <property type="match status" value="1"/>
</dbReference>
<keyword evidence="1 3" id="KW-0807">Transducer</keyword>
<evidence type="ECO:0000256" key="2">
    <source>
        <dbReference type="ARBA" id="ARBA00029447"/>
    </source>
</evidence>
<dbReference type="EMBL" id="JAUSTZ010000006">
    <property type="protein sequence ID" value="MDQ0226700.1"/>
    <property type="molecule type" value="Genomic_DNA"/>
</dbReference>
<protein>
    <submittedName>
        <fullName evidence="5">Heme-based aerotactic transducer</fullName>
    </submittedName>
</protein>
<dbReference type="InterPro" id="IPR009050">
    <property type="entry name" value="Globin-like_sf"/>
</dbReference>
<sequence length="432" mass="47828">MALFSKKTSSHQSLVELAEQQQDVLINCNGHSELEQQLELLNITLHDLAVAKALKPIIEEKFDKVYDALYNHPFDGIRKIVDMKSLGIEKSGSKQYIIDFFSGVISADFMEKRNNLARYYLAIGVEVKWYLCTNQILTEAVIEIVGEAYKTDSESLTLAYRVVSKIFSLEAQICLAALQKLQNQLLLDKEDEAKQNVKKTIGDITEDLAAMSEETGATVEDVLNKSEKIKENIEEGLQSAISTEERSLIGKEQLDAVIVQTTSLKESVNQIKSSISSLASTSKEIGEIVAVITSIAEQTNLLALNAAIEAARAGEQGKGFSVVAAEVRKLAEQTKDSSNNITDLVRSTITQIEGVVEQINDVDSKAIHTNQHVSDTLTSFEEILTVSNSNKKQNERNNLDIQSFTHLLTDIRESSLKLSTLADELNQTIQNF</sequence>
<evidence type="ECO:0000313" key="5">
    <source>
        <dbReference type="EMBL" id="MDQ0226700.1"/>
    </source>
</evidence>
<dbReference type="CDD" id="cd01068">
    <property type="entry name" value="globin_sensor"/>
    <property type="match status" value="1"/>
</dbReference>
<dbReference type="PANTHER" id="PTHR32089:SF118">
    <property type="entry name" value="HEME-BASED AEROTACTIC TRANSDUCER HEMAT"/>
    <property type="match status" value="1"/>
</dbReference>
<dbReference type="PROSITE" id="PS50111">
    <property type="entry name" value="CHEMOTAXIS_TRANSDUC_2"/>
    <property type="match status" value="1"/>
</dbReference>
<reference evidence="5 6" key="1">
    <citation type="submission" date="2023-07" db="EMBL/GenBank/DDBJ databases">
        <title>Genomic Encyclopedia of Type Strains, Phase IV (KMG-IV): sequencing the most valuable type-strain genomes for metagenomic binning, comparative biology and taxonomic classification.</title>
        <authorList>
            <person name="Goeker M."/>
        </authorList>
    </citation>
    <scope>NUCLEOTIDE SEQUENCE [LARGE SCALE GENOMIC DNA]</scope>
    <source>
        <strain evidence="5 6">DSM 17723</strain>
    </source>
</reference>
<evidence type="ECO:0000256" key="1">
    <source>
        <dbReference type="ARBA" id="ARBA00023224"/>
    </source>
</evidence>
<dbReference type="Gene3D" id="1.10.490.10">
    <property type="entry name" value="Globins"/>
    <property type="match status" value="1"/>
</dbReference>
<dbReference type="PANTHER" id="PTHR32089">
    <property type="entry name" value="METHYL-ACCEPTING CHEMOTAXIS PROTEIN MCPB"/>
    <property type="match status" value="1"/>
</dbReference>
<dbReference type="SUPFAM" id="SSF46458">
    <property type="entry name" value="Globin-like"/>
    <property type="match status" value="1"/>
</dbReference>
<evidence type="ECO:0000259" key="4">
    <source>
        <dbReference type="PROSITE" id="PS50111"/>
    </source>
</evidence>
<proteinExistence type="inferred from homology"/>
<evidence type="ECO:0000256" key="3">
    <source>
        <dbReference type="PROSITE-ProRule" id="PRU00284"/>
    </source>
</evidence>
<comment type="caution">
    <text evidence="5">The sequence shown here is derived from an EMBL/GenBank/DDBJ whole genome shotgun (WGS) entry which is preliminary data.</text>
</comment>
<dbReference type="Gene3D" id="1.10.287.950">
    <property type="entry name" value="Methyl-accepting chemotaxis protein"/>
    <property type="match status" value="1"/>
</dbReference>
<dbReference type="InterPro" id="IPR044398">
    <property type="entry name" value="Globin-sensor_dom"/>
</dbReference>